<dbReference type="EMBL" id="UINC01012891">
    <property type="protein sequence ID" value="SVA56040.1"/>
    <property type="molecule type" value="Genomic_DNA"/>
</dbReference>
<name>A0A381WU86_9ZZZZ</name>
<accession>A0A381WU86</accession>
<dbReference type="AlphaFoldDB" id="A0A381WU86"/>
<reference evidence="1" key="1">
    <citation type="submission" date="2018-05" db="EMBL/GenBank/DDBJ databases">
        <authorList>
            <person name="Lanie J.A."/>
            <person name="Ng W.-L."/>
            <person name="Kazmierczak K.M."/>
            <person name="Andrzejewski T.M."/>
            <person name="Davidsen T.M."/>
            <person name="Wayne K.J."/>
            <person name="Tettelin H."/>
            <person name="Glass J.I."/>
            <person name="Rusch D."/>
            <person name="Podicherti R."/>
            <person name="Tsui H.-C.T."/>
            <person name="Winkler M.E."/>
        </authorList>
    </citation>
    <scope>NUCLEOTIDE SEQUENCE</scope>
</reference>
<organism evidence="1">
    <name type="scientific">marine metagenome</name>
    <dbReference type="NCBI Taxonomy" id="408172"/>
    <lineage>
        <taxon>unclassified sequences</taxon>
        <taxon>metagenomes</taxon>
        <taxon>ecological metagenomes</taxon>
    </lineage>
</organism>
<sequence length="39" mass="4607">MGAIEVTLRHSDIRWVSRYCSKQRYPSGQRGWDEVPVRS</sequence>
<gene>
    <name evidence="1" type="ORF">METZ01_LOCUS108894</name>
</gene>
<feature type="non-terminal residue" evidence="1">
    <location>
        <position position="39"/>
    </location>
</feature>
<evidence type="ECO:0000313" key="1">
    <source>
        <dbReference type="EMBL" id="SVA56040.1"/>
    </source>
</evidence>
<protein>
    <submittedName>
        <fullName evidence="1">Uncharacterized protein</fullName>
    </submittedName>
</protein>
<proteinExistence type="predicted"/>